<keyword evidence="2" id="KW-0677">Repeat</keyword>
<dbReference type="InterPro" id="IPR009003">
    <property type="entry name" value="Peptidase_S1_PA"/>
</dbReference>
<dbReference type="SMART" id="SM00369">
    <property type="entry name" value="LRR_TYP"/>
    <property type="match status" value="5"/>
</dbReference>
<organism evidence="6">
    <name type="scientific">Odontella aurita</name>
    <dbReference type="NCBI Taxonomy" id="265563"/>
    <lineage>
        <taxon>Eukaryota</taxon>
        <taxon>Sar</taxon>
        <taxon>Stramenopiles</taxon>
        <taxon>Ochrophyta</taxon>
        <taxon>Bacillariophyta</taxon>
        <taxon>Mediophyceae</taxon>
        <taxon>Biddulphiophycidae</taxon>
        <taxon>Eupodiscales</taxon>
        <taxon>Odontellaceae</taxon>
        <taxon>Odontella</taxon>
    </lineage>
</organism>
<evidence type="ECO:0000256" key="4">
    <source>
        <dbReference type="SAM" id="MobiDB-lite"/>
    </source>
</evidence>
<feature type="region of interest" description="Disordered" evidence="4">
    <location>
        <begin position="144"/>
        <end position="174"/>
    </location>
</feature>
<dbReference type="PRINTS" id="PR00449">
    <property type="entry name" value="RASTRNSFRMNG"/>
</dbReference>
<dbReference type="InterPro" id="IPR050216">
    <property type="entry name" value="LRR_domain-containing"/>
</dbReference>
<dbReference type="EMBL" id="HBKQ01032694">
    <property type="protein sequence ID" value="CAE2252933.1"/>
    <property type="molecule type" value="Transcribed_RNA"/>
</dbReference>
<proteinExistence type="predicted"/>
<dbReference type="Pfam" id="PF13365">
    <property type="entry name" value="Trypsin_2"/>
    <property type="match status" value="1"/>
</dbReference>
<dbReference type="PANTHER" id="PTHR48051:SF1">
    <property type="entry name" value="RAS SUPPRESSOR PROTEIN 1"/>
    <property type="match status" value="1"/>
</dbReference>
<evidence type="ECO:0000256" key="1">
    <source>
        <dbReference type="ARBA" id="ARBA00022614"/>
    </source>
</evidence>
<dbReference type="InterPro" id="IPR032675">
    <property type="entry name" value="LRR_dom_sf"/>
</dbReference>
<dbReference type="InterPro" id="IPR003591">
    <property type="entry name" value="Leu-rich_rpt_typical-subtyp"/>
</dbReference>
<dbReference type="SUPFAM" id="SSF52540">
    <property type="entry name" value="P-loop containing nucleoside triphosphate hydrolases"/>
    <property type="match status" value="1"/>
</dbReference>
<dbReference type="InterPro" id="IPR027417">
    <property type="entry name" value="P-loop_NTPase"/>
</dbReference>
<evidence type="ECO:0000256" key="3">
    <source>
        <dbReference type="ARBA" id="ARBA00022741"/>
    </source>
</evidence>
<dbReference type="InterPro" id="IPR001611">
    <property type="entry name" value="Leu-rich_rpt"/>
</dbReference>
<evidence type="ECO:0000313" key="6">
    <source>
        <dbReference type="EMBL" id="CAE2252933.1"/>
    </source>
</evidence>
<dbReference type="Gene3D" id="3.80.10.10">
    <property type="entry name" value="Ribonuclease Inhibitor"/>
    <property type="match status" value="1"/>
</dbReference>
<dbReference type="PANTHER" id="PTHR48051">
    <property type="match status" value="1"/>
</dbReference>
<evidence type="ECO:0000256" key="2">
    <source>
        <dbReference type="ARBA" id="ARBA00022737"/>
    </source>
</evidence>
<keyword evidence="3" id="KW-0547">Nucleotide-binding</keyword>
<sequence length="1744" mass="194189">MSGPRPIHSKLRPINDKPSASEPSYSYEEDNLFLNDDFMSVAERFHNKRGEYYSYTPHPSVISGASTAAGRVGKGCPKPRSSGVVGGDHSSTTQPMSPHAKDPHSRKLQFSRVDNDSNAVGSDQRKVRTSQSFNEIVMVENSDLHNGLPRSTKSFSSFSPPLCGMSERERDESNTSTISSLTQDNLTAVDASLRQLDVGGDSVLRLPQTPTFVWDNSEDTLKACSFSGNDLLSPAGAARAQHQFVRKDSYSSLGRRDAKREAKKRTKARMYKHCALEGSLEFGHDSVGGTLDESSMGMASTYSTGTSLGDVSEDSFSTLQGKRLDYVKEKLFYTINAPGKKKLTLRDLNLTSKEVPLDVICSPPLGSHLLKLCLAGNNMKYPPPRIVTDLAGLRTLDLQQCGLLSLPDQKWDLPNLRKLDLGHNRLKSFLTQGALEGLLRLEHLDLNNNEICEWTIPAGECLSHLEYLNIEYNEIIEVPAEITELERLRFLKVSNNQITHIQEGLCKMHVLKDLLVIPNPLVQPPSEECEQGIEGMRRYYVGLAKVKTSRASAAQRRLSRKEGREKRKLRKMALLKASQEDLNDETARTSNASIGGEFVDRAEILSDKAYDSMRESLGSSVASNASLETCPPDTEQEVNDTLRIIVVGMSSVGKSTIIKRLKDGPAVEIPNREERTIGVDINEWDPNFDSDTNASNHCNTKIVQEGNTTEGGEAHIKFSVWDFAGQDVYHATHEIFFSPNALYVLVWDMAAHNKQVLRRPKVVDIDDGWEDSSDEEYDEIYTERELLRADRALEKDIDEKVQYWVNCIQSRVPGAAILPVASFDDVFDKIENGGPEEAQRRVGKMKERLIHHEKRRIEGLNDRLQLLKNSHRADSQEASRIRELLSPFHRPKIIFGNDESAFIVPRVSGLDSRGFKNLRAHIIDIATGRHLPEGMSYPVFRGHVGSPIPPIRIQIRDFIRQKKAEKKFHVIELRYFLSMLTDYLGLEADHEQVGDALRFLSRIGELSFFGGLDSVTMQASPQAQSLLNHSREGEINDESSDEEDASGCVQVHRSNNQAHESDTEFSGLGQFLFISPKWLAATLGCILRHDLKQQIEETRYEIERSIEPSLRWQGVGRGASFHDANKNCPVITAADACMLWKARKKIRKAAERSIISGHHSQACPFTFMQGLLVHFSIFVPIYLNIDKALLGGTDFSTSCNGDHSGGEAQRFFFLPSQLSPWNPEDKVWTYKSNDPWKTCICHSWVFPDGSPPGLFEHVTASVLRDLYGVTSDDKAKAKSIGVAIPSTDEQIGKFRFKDILCWKTAFNIILGKSYVTEDGDLMESMVEIWVHLVDQHSQYCVAGEATAVGMRRLLVSAKGLEGNGCRKIWDGGYGLVLKAVERVIGEYGGLEHVKQGVCSQCLATRGVRNAKVWNWTCVQDAMRRGPGTITCDNGHRVDIRHIGGQIRLPRTLSEEPDQFHTNSKVPFSDLCGGVVLVGLWDGEENRVVAAGSGFVVDNKRGLIVTASHILIDMENGESFGSDYFGLARGRAVIGVIPTSKRAQRRSIGPQAFFRYFAEIVAKSPRNMDACVLRINAKIKKDVGGDGSGCGRYLSDSLPQSKECLVEDLQKLRPTKNCEYEEAVRIIGYSQGGEGLVNSPRLNRVIEIVNGNICKIHDARELYHKSQMHQDFFRPFMEIVVGNCPTIGGQSGGPCVNQSGKVIGILSRSDPEDKSRCYLVPASAFMELVNVAKSWDDYQSCKGDV</sequence>
<feature type="region of interest" description="Disordered" evidence="4">
    <location>
        <begin position="66"/>
        <end position="128"/>
    </location>
</feature>
<dbReference type="SUPFAM" id="SSF50494">
    <property type="entry name" value="Trypsin-like serine proteases"/>
    <property type="match status" value="1"/>
</dbReference>
<feature type="compositionally biased region" description="Polar residues" evidence="4">
    <location>
        <begin position="149"/>
        <end position="159"/>
    </location>
</feature>
<dbReference type="GO" id="GO:0000166">
    <property type="term" value="F:nucleotide binding"/>
    <property type="evidence" value="ECO:0007669"/>
    <property type="project" value="UniProtKB-KW"/>
</dbReference>
<dbReference type="Gene3D" id="2.40.10.120">
    <property type="match status" value="1"/>
</dbReference>
<feature type="region of interest" description="Disordered" evidence="4">
    <location>
        <begin position="1"/>
        <end position="28"/>
    </location>
</feature>
<dbReference type="PROSITE" id="PS51450">
    <property type="entry name" value="LRR"/>
    <property type="match status" value="1"/>
</dbReference>
<dbReference type="Gene3D" id="3.40.50.300">
    <property type="entry name" value="P-loop containing nucleotide triphosphate hydrolases"/>
    <property type="match status" value="1"/>
</dbReference>
<feature type="domain" description="Roc" evidence="5">
    <location>
        <begin position="635"/>
        <end position="929"/>
    </location>
</feature>
<dbReference type="Pfam" id="PF13855">
    <property type="entry name" value="LRR_8"/>
    <property type="match status" value="1"/>
</dbReference>
<evidence type="ECO:0000259" key="5">
    <source>
        <dbReference type="PROSITE" id="PS51424"/>
    </source>
</evidence>
<name>A0A7S4J5Y0_9STRA</name>
<reference evidence="6" key="1">
    <citation type="submission" date="2021-01" db="EMBL/GenBank/DDBJ databases">
        <authorList>
            <person name="Corre E."/>
            <person name="Pelletier E."/>
            <person name="Niang G."/>
            <person name="Scheremetjew M."/>
            <person name="Finn R."/>
            <person name="Kale V."/>
            <person name="Holt S."/>
            <person name="Cochrane G."/>
            <person name="Meng A."/>
            <person name="Brown T."/>
            <person name="Cohen L."/>
        </authorList>
    </citation>
    <scope>NUCLEOTIDE SEQUENCE</scope>
    <source>
        <strain evidence="6">Isolate 1302-5</strain>
    </source>
</reference>
<protein>
    <recommendedName>
        <fullName evidence="5">Roc domain-containing protein</fullName>
    </recommendedName>
</protein>
<accession>A0A7S4J5Y0</accession>
<gene>
    <name evidence="6" type="ORF">OAUR00152_LOCUS22306</name>
</gene>
<keyword evidence="1" id="KW-0433">Leucine-rich repeat</keyword>
<dbReference type="GO" id="GO:0005737">
    <property type="term" value="C:cytoplasm"/>
    <property type="evidence" value="ECO:0007669"/>
    <property type="project" value="TreeGrafter"/>
</dbReference>
<dbReference type="InterPro" id="IPR020859">
    <property type="entry name" value="ROC"/>
</dbReference>
<dbReference type="Pfam" id="PF08477">
    <property type="entry name" value="Roc"/>
    <property type="match status" value="1"/>
</dbReference>
<dbReference type="SUPFAM" id="SSF52058">
    <property type="entry name" value="L domain-like"/>
    <property type="match status" value="1"/>
</dbReference>
<dbReference type="PROSITE" id="PS51424">
    <property type="entry name" value="ROC"/>
    <property type="match status" value="1"/>
</dbReference>